<sequence length="204" mass="22831">MLKENALTTIERAKRFIYGDINEVEAKQNVTDDSRIADAVNAASAAIESYCRRKFKRQRHIQNVIDPTNEILFNEYPVHEIATINGRLLNSLRIATFLESESGILDIYGAQIRGIVEYEAGYTLPKDGTEDNPSDLPSDLELATLRLVEKMYVDEDGFVGESGSIKLGDWTVRDGTTSQQDIDSVIPNEVAQLLDGHARQWVVT</sequence>
<keyword evidence="2" id="KW-1185">Reference proteome</keyword>
<dbReference type="RefSeq" id="WP_381429680.1">
    <property type="nucleotide sequence ID" value="NZ_JBHSNO010000001.1"/>
</dbReference>
<evidence type="ECO:0000313" key="1">
    <source>
        <dbReference type="EMBL" id="MFC5587560.1"/>
    </source>
</evidence>
<name>A0ABW0TDR4_9BACL</name>
<reference evidence="2" key="1">
    <citation type="journal article" date="2019" name="Int. J. Syst. Evol. Microbiol.">
        <title>The Global Catalogue of Microorganisms (GCM) 10K type strain sequencing project: providing services to taxonomists for standard genome sequencing and annotation.</title>
        <authorList>
            <consortium name="The Broad Institute Genomics Platform"/>
            <consortium name="The Broad Institute Genome Sequencing Center for Infectious Disease"/>
            <person name="Wu L."/>
            <person name="Ma J."/>
        </authorList>
    </citation>
    <scope>NUCLEOTIDE SEQUENCE [LARGE SCALE GENOMIC DNA]</scope>
    <source>
        <strain evidence="2">CGMCC 4.1434</strain>
    </source>
</reference>
<dbReference type="Proteomes" id="UP001596109">
    <property type="component" value="Unassembled WGS sequence"/>
</dbReference>
<evidence type="ECO:0000313" key="2">
    <source>
        <dbReference type="Proteomes" id="UP001596109"/>
    </source>
</evidence>
<evidence type="ECO:0008006" key="3">
    <source>
        <dbReference type="Google" id="ProtNLM"/>
    </source>
</evidence>
<protein>
    <recommendedName>
        <fullName evidence="3">Phage gp6-like head-tail connector protein</fullName>
    </recommendedName>
</protein>
<accession>A0ABW0TDR4</accession>
<proteinExistence type="predicted"/>
<gene>
    <name evidence="1" type="ORF">ACFPRA_01385</name>
</gene>
<dbReference type="EMBL" id="JBHSNO010000001">
    <property type="protein sequence ID" value="MFC5587560.1"/>
    <property type="molecule type" value="Genomic_DNA"/>
</dbReference>
<comment type="caution">
    <text evidence="1">The sequence shown here is derived from an EMBL/GenBank/DDBJ whole genome shotgun (WGS) entry which is preliminary data.</text>
</comment>
<organism evidence="1 2">
    <name type="scientific">Sporosarcina soli</name>
    <dbReference type="NCBI Taxonomy" id="334736"/>
    <lineage>
        <taxon>Bacteria</taxon>
        <taxon>Bacillati</taxon>
        <taxon>Bacillota</taxon>
        <taxon>Bacilli</taxon>
        <taxon>Bacillales</taxon>
        <taxon>Caryophanaceae</taxon>
        <taxon>Sporosarcina</taxon>
    </lineage>
</organism>